<dbReference type="AlphaFoldDB" id="A0A9Q1K5Y9"/>
<accession>A0A9Q1K5Y9</accession>
<comment type="caution">
    <text evidence="3">The sequence shown here is derived from an EMBL/GenBank/DDBJ whole genome shotgun (WGS) entry which is preliminary data.</text>
</comment>
<dbReference type="Pfam" id="PF03140">
    <property type="entry name" value="DUF247"/>
    <property type="match status" value="2"/>
</dbReference>
<feature type="compositionally biased region" description="Low complexity" evidence="1">
    <location>
        <begin position="36"/>
        <end position="45"/>
    </location>
</feature>
<reference evidence="3" key="1">
    <citation type="submission" date="2022-04" db="EMBL/GenBank/DDBJ databases">
        <title>Carnegiea gigantea Genome sequencing and assembly v2.</title>
        <authorList>
            <person name="Copetti D."/>
            <person name="Sanderson M.J."/>
            <person name="Burquez A."/>
            <person name="Wojciechowski M.F."/>
        </authorList>
    </citation>
    <scope>NUCLEOTIDE SEQUENCE</scope>
    <source>
        <strain evidence="3">SGP5-SGP5p</strain>
        <tissue evidence="3">Aerial part</tissue>
    </source>
</reference>
<dbReference type="PANTHER" id="PTHR31170">
    <property type="entry name" value="BNAC04G53230D PROTEIN"/>
    <property type="match status" value="1"/>
</dbReference>
<name>A0A9Q1K5Y9_9CARY</name>
<organism evidence="3 4">
    <name type="scientific">Carnegiea gigantea</name>
    <dbReference type="NCBI Taxonomy" id="171969"/>
    <lineage>
        <taxon>Eukaryota</taxon>
        <taxon>Viridiplantae</taxon>
        <taxon>Streptophyta</taxon>
        <taxon>Embryophyta</taxon>
        <taxon>Tracheophyta</taxon>
        <taxon>Spermatophyta</taxon>
        <taxon>Magnoliopsida</taxon>
        <taxon>eudicotyledons</taxon>
        <taxon>Gunneridae</taxon>
        <taxon>Pentapetalae</taxon>
        <taxon>Caryophyllales</taxon>
        <taxon>Cactineae</taxon>
        <taxon>Cactaceae</taxon>
        <taxon>Cactoideae</taxon>
        <taxon>Echinocereeae</taxon>
        <taxon>Carnegiea</taxon>
    </lineage>
</organism>
<keyword evidence="2" id="KW-0812">Transmembrane</keyword>
<feature type="region of interest" description="Disordered" evidence="1">
    <location>
        <begin position="32"/>
        <end position="64"/>
    </location>
</feature>
<keyword evidence="2" id="KW-0472">Membrane</keyword>
<dbReference type="OrthoDB" id="742916at2759"/>
<proteinExistence type="predicted"/>
<gene>
    <name evidence="3" type="ORF">Cgig2_010358</name>
</gene>
<protein>
    <submittedName>
        <fullName evidence="3">Uncharacterized protein</fullName>
    </submittedName>
</protein>
<evidence type="ECO:0000313" key="3">
    <source>
        <dbReference type="EMBL" id="KAJ8437013.1"/>
    </source>
</evidence>
<evidence type="ECO:0000256" key="2">
    <source>
        <dbReference type="SAM" id="Phobius"/>
    </source>
</evidence>
<dbReference type="InterPro" id="IPR004158">
    <property type="entry name" value="DUF247_pln"/>
</dbReference>
<evidence type="ECO:0000313" key="4">
    <source>
        <dbReference type="Proteomes" id="UP001153076"/>
    </source>
</evidence>
<feature type="transmembrane region" description="Helical" evidence="2">
    <location>
        <begin position="434"/>
        <end position="456"/>
    </location>
</feature>
<sequence length="460" mass="53689">MVAVFNKELLSWYLITLKLRETLIQNNPKSIEDAEQCPPQQQHQAQQEHHSQPPQVVVNGKSESESVYLHSREPEWIISMGEKIDRAGQDDYAYIECPISLNQGDDRAYVPQAVSIGSYHRGRRPLMAMDCHKWRAVHHMLKRKNQRIEIYLDIMKELEDKARACYEGPLSLASHEFVEMLVLDGCFILELYRGYAVGFETLGYLALILFDPLSPVDEPLTAREMTKLKTSLQSNNTMAFDPLSDQYSELHCLDVFRRSLLCKGPEGAPRYWFTKWSQRNVAADMRRTERIHCATDLKEAGVKFRKRKTDRFWDIKFNNRVLQIPPLLIHDGSKSLFLNLVAFKQSHLDCSNTITADDVRYLHYCGIIEHWVGNDAEVADMFNHLSQEVVFDINDNYLSNVSQQVNRHYHKRWNTWRLSLKHKYFYNPCAVTSFLAAVFFLLLTFAETFYSVYGYYKPHK</sequence>
<dbReference type="PANTHER" id="PTHR31170:SF25">
    <property type="entry name" value="BNAA09G04570D PROTEIN"/>
    <property type="match status" value="1"/>
</dbReference>
<dbReference type="Proteomes" id="UP001153076">
    <property type="component" value="Unassembled WGS sequence"/>
</dbReference>
<dbReference type="EMBL" id="JAKOGI010000320">
    <property type="protein sequence ID" value="KAJ8437013.1"/>
    <property type="molecule type" value="Genomic_DNA"/>
</dbReference>
<keyword evidence="4" id="KW-1185">Reference proteome</keyword>
<evidence type="ECO:0000256" key="1">
    <source>
        <dbReference type="SAM" id="MobiDB-lite"/>
    </source>
</evidence>
<keyword evidence="2" id="KW-1133">Transmembrane helix</keyword>